<sequence>MSVLRRHLETLPRYQREELVENRWGEGEKLASQLGTSWDLLRSILREIERATAASQQGILRHWHEAVLIHQSLSATEKVAALRVWSFVNHKHLYAWPSQDRIARELGYSRGPNLGKALKRAFEIGAYTPVRVKNLPPEIRDQAVHGSRRSLRGIAYRLNPVESWEQEAASFVELQNSNMFHGGTLEGSMAHHLNYEVNRQPASPDSFAHAHEVNQRTFPLVETSQYGTDGGRTHG</sequence>
<name>A0ABV7DPM8_9HYPH</name>
<comment type="caution">
    <text evidence="1">The sequence shown here is derived from an EMBL/GenBank/DDBJ whole genome shotgun (WGS) entry which is preliminary data.</text>
</comment>
<keyword evidence="2" id="KW-1185">Reference proteome</keyword>
<accession>A0ABV7DPM8</accession>
<evidence type="ECO:0000313" key="2">
    <source>
        <dbReference type="Proteomes" id="UP001595377"/>
    </source>
</evidence>
<dbReference type="RefSeq" id="WP_257316670.1">
    <property type="nucleotide sequence ID" value="NZ_JANFDG010000021.1"/>
</dbReference>
<reference evidence="2" key="1">
    <citation type="journal article" date="2019" name="Int. J. Syst. Evol. Microbiol.">
        <title>The Global Catalogue of Microorganisms (GCM) 10K type strain sequencing project: providing services to taxonomists for standard genome sequencing and annotation.</title>
        <authorList>
            <consortium name="The Broad Institute Genomics Platform"/>
            <consortium name="The Broad Institute Genome Sequencing Center for Infectious Disease"/>
            <person name="Wu L."/>
            <person name="Ma J."/>
        </authorList>
    </citation>
    <scope>NUCLEOTIDE SEQUENCE [LARGE SCALE GENOMIC DNA]</scope>
    <source>
        <strain evidence="2">KCTC 52677</strain>
    </source>
</reference>
<organism evidence="1 2">
    <name type="scientific">Shinella pollutisoli</name>
    <dbReference type="NCBI Taxonomy" id="2250594"/>
    <lineage>
        <taxon>Bacteria</taxon>
        <taxon>Pseudomonadati</taxon>
        <taxon>Pseudomonadota</taxon>
        <taxon>Alphaproteobacteria</taxon>
        <taxon>Hyphomicrobiales</taxon>
        <taxon>Rhizobiaceae</taxon>
        <taxon>Shinella</taxon>
    </lineage>
</organism>
<gene>
    <name evidence="1" type="ORF">ACFOHH_24800</name>
</gene>
<evidence type="ECO:0000313" key="1">
    <source>
        <dbReference type="EMBL" id="MFC3076355.1"/>
    </source>
</evidence>
<dbReference type="EMBL" id="JBHRSP010000053">
    <property type="protein sequence ID" value="MFC3076355.1"/>
    <property type="molecule type" value="Genomic_DNA"/>
</dbReference>
<proteinExistence type="predicted"/>
<dbReference type="Proteomes" id="UP001595377">
    <property type="component" value="Unassembled WGS sequence"/>
</dbReference>
<protein>
    <submittedName>
        <fullName evidence="1">Uncharacterized protein</fullName>
    </submittedName>
</protein>